<evidence type="ECO:0000256" key="9">
    <source>
        <dbReference type="ARBA" id="ARBA00022837"/>
    </source>
</evidence>
<feature type="non-terminal residue" evidence="18">
    <location>
        <position position="545"/>
    </location>
</feature>
<dbReference type="Proteomes" id="UP000664859">
    <property type="component" value="Unassembled WGS sequence"/>
</dbReference>
<dbReference type="FunFam" id="1.10.510.10:FF:000571">
    <property type="entry name" value="Maternal embryonic leucine zipper kinase"/>
    <property type="match status" value="1"/>
</dbReference>
<dbReference type="GO" id="GO:0005509">
    <property type="term" value="F:calcium ion binding"/>
    <property type="evidence" value="ECO:0007669"/>
    <property type="project" value="InterPro"/>
</dbReference>
<comment type="similarity">
    <text evidence="11">Belongs to the protein kinase superfamily. Ser/Thr protein kinase family. CDPK subfamily.</text>
</comment>
<dbReference type="EC" id="2.7.11.1" evidence="2"/>
<dbReference type="PROSITE" id="PS50222">
    <property type="entry name" value="EF_HAND_2"/>
    <property type="match status" value="1"/>
</dbReference>
<feature type="non-terminal residue" evidence="18">
    <location>
        <position position="1"/>
    </location>
</feature>
<sequence>QAFDECDIDKDGKLSLSEFRMWIKRTPAVKRFLQSVFPYDEHRDYRGDTKELPFIHNHADDATPQGSPGGGGRRGSGERGGAPAAGSREEALSLLQRAQAPPEQPPAAPSYDDLPSMSKHRHSMKIQTSVRRGPRTYALAIVNLGLGFMLLETARAECGSGVARKGFLSKRGQRTKQWQRRWYMLVGNCIYYYRNEQDRTPRGVIFLIGSFIEPLREEESEKTGHWGLDIVRSQEQGVRRCLYASSKSERDAWVRDLRRASEVIPIEEDFEIGEELGKGQFSRVCLCVNKRTLERKAVKIIEKDTMDAEERELLRAEIAIMKLVEHPNIIAMEAVYESRQHIFIVMELHSGGELFDRINGRPRLTEDEAFCVIYPLIESVAYLHEMGIVHRDLKPENILCGQKMGDIKIADFGLSKLVLPDEIMKMPCGTLSYVAPEVLTLNGYGREADMWSVGTIMYLLLRGRLPFDADGDSRGKIIERTIHGTIDTEDATWQALSEDARHLMLGLLNKATDIKRRTSAKEALVHPWITARVDRMAEDPAAFDL</sequence>
<dbReference type="SMART" id="SM00220">
    <property type="entry name" value="S_TKc"/>
    <property type="match status" value="1"/>
</dbReference>
<comment type="catalytic activity">
    <reaction evidence="13">
        <text>L-seryl-[protein] + ATP = O-phospho-L-seryl-[protein] + ADP + H(+)</text>
        <dbReference type="Rhea" id="RHEA:17989"/>
        <dbReference type="Rhea" id="RHEA-COMP:9863"/>
        <dbReference type="Rhea" id="RHEA-COMP:11604"/>
        <dbReference type="ChEBI" id="CHEBI:15378"/>
        <dbReference type="ChEBI" id="CHEBI:29999"/>
        <dbReference type="ChEBI" id="CHEBI:30616"/>
        <dbReference type="ChEBI" id="CHEBI:83421"/>
        <dbReference type="ChEBI" id="CHEBI:456216"/>
        <dbReference type="EC" id="2.7.11.1"/>
    </reaction>
</comment>
<evidence type="ECO:0000259" key="17">
    <source>
        <dbReference type="PROSITE" id="PS50222"/>
    </source>
</evidence>
<dbReference type="SMART" id="SM00233">
    <property type="entry name" value="PH"/>
    <property type="match status" value="1"/>
</dbReference>
<evidence type="ECO:0000256" key="10">
    <source>
        <dbReference type="ARBA" id="ARBA00022840"/>
    </source>
</evidence>
<feature type="compositionally biased region" description="Gly residues" evidence="14">
    <location>
        <begin position="67"/>
        <end position="80"/>
    </location>
</feature>
<feature type="region of interest" description="Disordered" evidence="14">
    <location>
        <begin position="56"/>
        <end position="129"/>
    </location>
</feature>
<dbReference type="InterPro" id="IPR008271">
    <property type="entry name" value="Ser/Thr_kinase_AS"/>
</dbReference>
<dbReference type="Gene3D" id="1.10.510.10">
    <property type="entry name" value="Transferase(Phosphotransferase) domain 1"/>
    <property type="match status" value="1"/>
</dbReference>
<dbReference type="GO" id="GO:0004674">
    <property type="term" value="F:protein serine/threonine kinase activity"/>
    <property type="evidence" value="ECO:0007669"/>
    <property type="project" value="UniProtKB-KW"/>
</dbReference>
<keyword evidence="6" id="KW-0677">Repeat</keyword>
<dbReference type="CDD" id="cd05117">
    <property type="entry name" value="STKc_CAMK"/>
    <property type="match status" value="1"/>
</dbReference>
<evidence type="ECO:0000313" key="19">
    <source>
        <dbReference type="Proteomes" id="UP000664859"/>
    </source>
</evidence>
<evidence type="ECO:0000256" key="6">
    <source>
        <dbReference type="ARBA" id="ARBA00022737"/>
    </source>
</evidence>
<protein>
    <recommendedName>
        <fullName evidence="2">non-specific serine/threonine protein kinase</fullName>
        <ecNumber evidence="2">2.7.11.1</ecNumber>
    </recommendedName>
</protein>
<evidence type="ECO:0000256" key="8">
    <source>
        <dbReference type="ARBA" id="ARBA00022777"/>
    </source>
</evidence>
<accession>A0A836C883</accession>
<feature type="domain" description="Protein kinase" evidence="16">
    <location>
        <begin position="270"/>
        <end position="529"/>
    </location>
</feature>
<dbReference type="GO" id="GO:0005524">
    <property type="term" value="F:ATP binding"/>
    <property type="evidence" value="ECO:0007669"/>
    <property type="project" value="UniProtKB-KW"/>
</dbReference>
<dbReference type="SUPFAM" id="SSF56112">
    <property type="entry name" value="Protein kinase-like (PK-like)"/>
    <property type="match status" value="1"/>
</dbReference>
<dbReference type="PANTHER" id="PTHR24347">
    <property type="entry name" value="SERINE/THREONINE-PROTEIN KINASE"/>
    <property type="match status" value="1"/>
</dbReference>
<evidence type="ECO:0000256" key="7">
    <source>
        <dbReference type="ARBA" id="ARBA00022741"/>
    </source>
</evidence>
<evidence type="ECO:0000256" key="14">
    <source>
        <dbReference type="SAM" id="MobiDB-lite"/>
    </source>
</evidence>
<dbReference type="InterPro" id="IPR001849">
    <property type="entry name" value="PH_domain"/>
</dbReference>
<keyword evidence="4" id="KW-0808">Transferase</keyword>
<organism evidence="18 19">
    <name type="scientific">Tribonema minus</name>
    <dbReference type="NCBI Taxonomy" id="303371"/>
    <lineage>
        <taxon>Eukaryota</taxon>
        <taxon>Sar</taxon>
        <taxon>Stramenopiles</taxon>
        <taxon>Ochrophyta</taxon>
        <taxon>PX clade</taxon>
        <taxon>Xanthophyceae</taxon>
        <taxon>Tribonematales</taxon>
        <taxon>Tribonemataceae</taxon>
        <taxon>Tribonema</taxon>
    </lineage>
</organism>
<dbReference type="EMBL" id="JAFCMP010000546">
    <property type="protein sequence ID" value="KAG5175767.1"/>
    <property type="molecule type" value="Genomic_DNA"/>
</dbReference>
<evidence type="ECO:0000313" key="18">
    <source>
        <dbReference type="EMBL" id="KAG5175767.1"/>
    </source>
</evidence>
<evidence type="ECO:0000259" key="15">
    <source>
        <dbReference type="PROSITE" id="PS50003"/>
    </source>
</evidence>
<dbReference type="Pfam" id="PF00069">
    <property type="entry name" value="Pkinase"/>
    <property type="match status" value="1"/>
</dbReference>
<name>A0A836C883_9STRA</name>
<dbReference type="FunFam" id="3.30.200.20:FF:000315">
    <property type="entry name" value="Calcium-dependent protein kinase 3"/>
    <property type="match status" value="1"/>
</dbReference>
<evidence type="ECO:0000256" key="11">
    <source>
        <dbReference type="ARBA" id="ARBA00024334"/>
    </source>
</evidence>
<keyword evidence="8 18" id="KW-0418">Kinase</keyword>
<dbReference type="Gene3D" id="3.30.200.20">
    <property type="entry name" value="Phosphorylase Kinase, domain 1"/>
    <property type="match status" value="1"/>
</dbReference>
<dbReference type="InterPro" id="IPR011009">
    <property type="entry name" value="Kinase-like_dom_sf"/>
</dbReference>
<dbReference type="InterPro" id="IPR000719">
    <property type="entry name" value="Prot_kinase_dom"/>
</dbReference>
<evidence type="ECO:0000256" key="4">
    <source>
        <dbReference type="ARBA" id="ARBA00022679"/>
    </source>
</evidence>
<dbReference type="SUPFAM" id="SSF47473">
    <property type="entry name" value="EF-hand"/>
    <property type="match status" value="1"/>
</dbReference>
<dbReference type="Gene3D" id="2.30.29.30">
    <property type="entry name" value="Pleckstrin-homology domain (PH domain)/Phosphotyrosine-binding domain (PTB)"/>
    <property type="match status" value="1"/>
</dbReference>
<keyword evidence="7" id="KW-0547">Nucleotide-binding</keyword>
<dbReference type="AlphaFoldDB" id="A0A836C883"/>
<gene>
    <name evidence="18" type="ORF">JKP88DRAFT_337505</name>
</gene>
<comment type="catalytic activity">
    <reaction evidence="12">
        <text>L-threonyl-[protein] + ATP = O-phospho-L-threonyl-[protein] + ADP + H(+)</text>
        <dbReference type="Rhea" id="RHEA:46608"/>
        <dbReference type="Rhea" id="RHEA-COMP:11060"/>
        <dbReference type="Rhea" id="RHEA-COMP:11605"/>
        <dbReference type="ChEBI" id="CHEBI:15378"/>
        <dbReference type="ChEBI" id="CHEBI:30013"/>
        <dbReference type="ChEBI" id="CHEBI:30616"/>
        <dbReference type="ChEBI" id="CHEBI:61977"/>
        <dbReference type="ChEBI" id="CHEBI:456216"/>
        <dbReference type="EC" id="2.7.11.1"/>
    </reaction>
</comment>
<dbReference type="InterPro" id="IPR002048">
    <property type="entry name" value="EF_hand_dom"/>
</dbReference>
<dbReference type="InterPro" id="IPR018247">
    <property type="entry name" value="EF_Hand_1_Ca_BS"/>
</dbReference>
<evidence type="ECO:0000256" key="1">
    <source>
        <dbReference type="ARBA" id="ARBA00001946"/>
    </source>
</evidence>
<dbReference type="PROSITE" id="PS50011">
    <property type="entry name" value="PROTEIN_KINASE_DOM"/>
    <property type="match status" value="1"/>
</dbReference>
<reference evidence="18" key="1">
    <citation type="submission" date="2021-02" db="EMBL/GenBank/DDBJ databases">
        <title>First Annotated Genome of the Yellow-green Alga Tribonema minus.</title>
        <authorList>
            <person name="Mahan K.M."/>
        </authorList>
    </citation>
    <scope>NUCLEOTIDE SEQUENCE</scope>
    <source>
        <strain evidence="18">UTEX B ZZ1240</strain>
    </source>
</reference>
<feature type="domain" description="PH" evidence="15">
    <location>
        <begin position="161"/>
        <end position="262"/>
    </location>
</feature>
<keyword evidence="9" id="KW-0106">Calcium</keyword>
<keyword evidence="5" id="KW-0479">Metal-binding</keyword>
<comment type="cofactor">
    <cofactor evidence="1">
        <name>Mg(2+)</name>
        <dbReference type="ChEBI" id="CHEBI:18420"/>
    </cofactor>
</comment>
<dbReference type="PROSITE" id="PS00018">
    <property type="entry name" value="EF_HAND_1"/>
    <property type="match status" value="1"/>
</dbReference>
<keyword evidence="19" id="KW-1185">Reference proteome</keyword>
<proteinExistence type="inferred from homology"/>
<evidence type="ECO:0000256" key="5">
    <source>
        <dbReference type="ARBA" id="ARBA00022723"/>
    </source>
</evidence>
<dbReference type="Pfam" id="PF00169">
    <property type="entry name" value="PH"/>
    <property type="match status" value="1"/>
</dbReference>
<dbReference type="OrthoDB" id="40902at2759"/>
<evidence type="ECO:0000256" key="3">
    <source>
        <dbReference type="ARBA" id="ARBA00022527"/>
    </source>
</evidence>
<comment type="caution">
    <text evidence="18">The sequence shown here is derived from an EMBL/GenBank/DDBJ whole genome shotgun (WGS) entry which is preliminary data.</text>
</comment>
<dbReference type="PROSITE" id="PS50003">
    <property type="entry name" value="PH_DOMAIN"/>
    <property type="match status" value="1"/>
</dbReference>
<keyword evidence="3" id="KW-0723">Serine/threonine-protein kinase</keyword>
<dbReference type="SUPFAM" id="SSF50729">
    <property type="entry name" value="PH domain-like"/>
    <property type="match status" value="1"/>
</dbReference>
<keyword evidence="10" id="KW-0067">ATP-binding</keyword>
<dbReference type="InterPro" id="IPR011992">
    <property type="entry name" value="EF-hand-dom_pair"/>
</dbReference>
<evidence type="ECO:0000256" key="13">
    <source>
        <dbReference type="ARBA" id="ARBA00048679"/>
    </source>
</evidence>
<evidence type="ECO:0000259" key="16">
    <source>
        <dbReference type="PROSITE" id="PS50011"/>
    </source>
</evidence>
<evidence type="ECO:0000256" key="2">
    <source>
        <dbReference type="ARBA" id="ARBA00012513"/>
    </source>
</evidence>
<dbReference type="InterPro" id="IPR011993">
    <property type="entry name" value="PH-like_dom_sf"/>
</dbReference>
<feature type="domain" description="EF-hand" evidence="17">
    <location>
        <begin position="1"/>
        <end position="29"/>
    </location>
</feature>
<dbReference type="PROSITE" id="PS00108">
    <property type="entry name" value="PROTEIN_KINASE_ST"/>
    <property type="match status" value="1"/>
</dbReference>
<evidence type="ECO:0000256" key="12">
    <source>
        <dbReference type="ARBA" id="ARBA00047899"/>
    </source>
</evidence>